<evidence type="ECO:0000313" key="12">
    <source>
        <dbReference type="Proteomes" id="UP000005990"/>
    </source>
</evidence>
<evidence type="ECO:0000256" key="2">
    <source>
        <dbReference type="ARBA" id="ARBA00008445"/>
    </source>
</evidence>
<keyword evidence="6 10" id="KW-0653">Protein transport</keyword>
<evidence type="ECO:0000256" key="8">
    <source>
        <dbReference type="ARBA" id="ARBA00023010"/>
    </source>
</evidence>
<dbReference type="PRINTS" id="PR01651">
    <property type="entry name" value="SECGEXPORT"/>
</dbReference>
<keyword evidence="5 10" id="KW-0812">Transmembrane</keyword>
<evidence type="ECO:0000256" key="6">
    <source>
        <dbReference type="ARBA" id="ARBA00022927"/>
    </source>
</evidence>
<dbReference type="PANTHER" id="PTHR34182">
    <property type="entry name" value="PROTEIN-EXPORT MEMBRANE PROTEIN SECG"/>
    <property type="match status" value="1"/>
</dbReference>
<accession>E4KQ60</accession>
<dbReference type="GO" id="GO:0005886">
    <property type="term" value="C:plasma membrane"/>
    <property type="evidence" value="ECO:0007669"/>
    <property type="project" value="UniProtKB-SubCell"/>
</dbReference>
<dbReference type="OrthoDB" id="1651166at2"/>
<dbReference type="NCBIfam" id="TIGR00810">
    <property type="entry name" value="secG"/>
    <property type="match status" value="1"/>
</dbReference>
<comment type="subcellular location">
    <subcellularLocation>
        <location evidence="1 10">Cell membrane</location>
        <topology evidence="1 10">Multi-pass membrane protein</topology>
    </subcellularLocation>
</comment>
<dbReference type="PANTHER" id="PTHR34182:SF1">
    <property type="entry name" value="PROTEIN-EXPORT MEMBRANE PROTEIN SECG"/>
    <property type="match status" value="1"/>
</dbReference>
<keyword evidence="12" id="KW-1185">Reference proteome</keyword>
<evidence type="ECO:0000256" key="1">
    <source>
        <dbReference type="ARBA" id="ARBA00004651"/>
    </source>
</evidence>
<dbReference type="GO" id="GO:0009306">
    <property type="term" value="P:protein secretion"/>
    <property type="evidence" value="ECO:0007669"/>
    <property type="project" value="UniProtKB-UniRule"/>
</dbReference>
<dbReference type="eggNOG" id="COG1314">
    <property type="taxonomic scope" value="Bacteria"/>
</dbReference>
<dbReference type="STRING" id="908337.HMPREF9257_1658"/>
<evidence type="ECO:0000256" key="9">
    <source>
        <dbReference type="ARBA" id="ARBA00023136"/>
    </source>
</evidence>
<feature type="transmembrane region" description="Helical" evidence="10">
    <location>
        <begin position="51"/>
        <end position="73"/>
    </location>
</feature>
<evidence type="ECO:0000256" key="10">
    <source>
        <dbReference type="RuleBase" id="RU365087"/>
    </source>
</evidence>
<dbReference type="InterPro" id="IPR004692">
    <property type="entry name" value="SecG"/>
</dbReference>
<dbReference type="RefSeq" id="WP_006418634.1">
    <property type="nucleotide sequence ID" value="NZ_AENN01000016.1"/>
</dbReference>
<evidence type="ECO:0000256" key="3">
    <source>
        <dbReference type="ARBA" id="ARBA00022448"/>
    </source>
</evidence>
<dbReference type="AlphaFoldDB" id="E4KQ60"/>
<comment type="caution">
    <text evidence="11">The sequence shown here is derived from an EMBL/GenBank/DDBJ whole genome shotgun (WGS) entry which is preliminary data.</text>
</comment>
<dbReference type="Pfam" id="PF03840">
    <property type="entry name" value="SecG"/>
    <property type="match status" value="1"/>
</dbReference>
<keyword evidence="9 10" id="KW-0472">Membrane</keyword>
<proteinExistence type="inferred from homology"/>
<comment type="similarity">
    <text evidence="2 10">Belongs to the SecG family.</text>
</comment>
<dbReference type="GO" id="GO:0015450">
    <property type="term" value="F:protein-transporting ATPase activity"/>
    <property type="evidence" value="ECO:0007669"/>
    <property type="project" value="UniProtKB-UniRule"/>
</dbReference>
<evidence type="ECO:0000313" key="11">
    <source>
        <dbReference type="EMBL" id="EFR30848.1"/>
    </source>
</evidence>
<dbReference type="Proteomes" id="UP000005990">
    <property type="component" value="Unassembled WGS sequence"/>
</dbReference>
<evidence type="ECO:0000256" key="4">
    <source>
        <dbReference type="ARBA" id="ARBA00022475"/>
    </source>
</evidence>
<organism evidence="11 12">
    <name type="scientific">Eremococcus coleocola ACS-139-V-Col8</name>
    <dbReference type="NCBI Taxonomy" id="908337"/>
    <lineage>
        <taxon>Bacteria</taxon>
        <taxon>Bacillati</taxon>
        <taxon>Bacillota</taxon>
        <taxon>Bacilli</taxon>
        <taxon>Lactobacillales</taxon>
        <taxon>Aerococcaceae</taxon>
        <taxon>Eremococcus</taxon>
    </lineage>
</organism>
<dbReference type="GO" id="GO:0043952">
    <property type="term" value="P:protein transport by the Sec complex"/>
    <property type="evidence" value="ECO:0007669"/>
    <property type="project" value="TreeGrafter"/>
</dbReference>
<evidence type="ECO:0000256" key="5">
    <source>
        <dbReference type="ARBA" id="ARBA00022692"/>
    </source>
</evidence>
<comment type="caution">
    <text evidence="10">Lacks conserved residue(s) required for the propagation of feature annotation.</text>
</comment>
<keyword evidence="7 10" id="KW-1133">Transmembrane helix</keyword>
<keyword evidence="3 10" id="KW-0813">Transport</keyword>
<name>E4KQ60_9LACT</name>
<dbReference type="EMBL" id="AENN01000016">
    <property type="protein sequence ID" value="EFR30848.1"/>
    <property type="molecule type" value="Genomic_DNA"/>
</dbReference>
<protein>
    <recommendedName>
        <fullName evidence="10">Protein-export membrane protein SecG</fullName>
    </recommendedName>
</protein>
<evidence type="ECO:0000256" key="7">
    <source>
        <dbReference type="ARBA" id="ARBA00022989"/>
    </source>
</evidence>
<gene>
    <name evidence="11" type="primary">secG</name>
    <name evidence="11" type="ORF">HMPREF9257_1658</name>
</gene>
<keyword evidence="4 10" id="KW-1003">Cell membrane</keyword>
<dbReference type="GO" id="GO:0065002">
    <property type="term" value="P:intracellular protein transmembrane transport"/>
    <property type="evidence" value="ECO:0007669"/>
    <property type="project" value="TreeGrafter"/>
</dbReference>
<reference evidence="11 12" key="1">
    <citation type="submission" date="2010-10" db="EMBL/GenBank/DDBJ databases">
        <authorList>
            <person name="Durkin A.S."/>
            <person name="Madupu R."/>
            <person name="Torralba M."/>
            <person name="Gillis M."/>
            <person name="Methe B."/>
            <person name="Sutton G."/>
            <person name="Nelson K.E."/>
        </authorList>
    </citation>
    <scope>NUCLEOTIDE SEQUENCE [LARGE SCALE GENOMIC DNA]</scope>
    <source>
        <strain evidence="11 12">ACS-139-V-Col8</strain>
    </source>
</reference>
<keyword evidence="8 10" id="KW-0811">Translocation</keyword>
<comment type="function">
    <text evidence="10">Involved in protein export. Participates in an early event of protein translocation.</text>
</comment>
<sequence>MEQILTIALLIVAVLIIIAVIMQPTKGNAASMLSGSDDGQAKTKARGFEAFLIKTTSVLSVLFFVLTIALAYLSAK</sequence>